<comment type="caution">
    <text evidence="2">The sequence shown here is derived from an EMBL/GenBank/DDBJ whole genome shotgun (WGS) entry which is preliminary data.</text>
</comment>
<reference evidence="2" key="1">
    <citation type="journal article" date="2014" name="Int. J. Syst. Evol. Microbiol.">
        <title>Complete genome sequence of Corynebacterium casei LMG S-19264T (=DSM 44701T), isolated from a smear-ripened cheese.</title>
        <authorList>
            <consortium name="US DOE Joint Genome Institute (JGI-PGF)"/>
            <person name="Walter F."/>
            <person name="Albersmeier A."/>
            <person name="Kalinowski J."/>
            <person name="Ruckert C."/>
        </authorList>
    </citation>
    <scope>NUCLEOTIDE SEQUENCE</scope>
    <source>
        <strain evidence="2">CGMCC 1.12754</strain>
    </source>
</reference>
<evidence type="ECO:0000313" key="3">
    <source>
        <dbReference type="Proteomes" id="UP000622860"/>
    </source>
</evidence>
<dbReference type="AlphaFoldDB" id="A0A917M3J0"/>
<dbReference type="Proteomes" id="UP000622860">
    <property type="component" value="Unassembled WGS sequence"/>
</dbReference>
<protein>
    <submittedName>
        <fullName evidence="2">Uncharacterized protein</fullName>
    </submittedName>
</protein>
<accession>A0A917M3J0</accession>
<organism evidence="2 3">
    <name type="scientific">Virgibacillus oceani</name>
    <dbReference type="NCBI Taxonomy" id="1479511"/>
    <lineage>
        <taxon>Bacteria</taxon>
        <taxon>Bacillati</taxon>
        <taxon>Bacillota</taxon>
        <taxon>Bacilli</taxon>
        <taxon>Bacillales</taxon>
        <taxon>Bacillaceae</taxon>
        <taxon>Virgibacillus</taxon>
    </lineage>
</organism>
<keyword evidence="1" id="KW-0472">Membrane</keyword>
<keyword evidence="1" id="KW-1133">Transmembrane helix</keyword>
<keyword evidence="1" id="KW-0812">Transmembrane</keyword>
<evidence type="ECO:0000313" key="2">
    <source>
        <dbReference type="EMBL" id="GGG76933.1"/>
    </source>
</evidence>
<gene>
    <name evidence="2" type="ORF">GCM10011398_22470</name>
</gene>
<dbReference type="RefSeq" id="WP_188455492.1">
    <property type="nucleotide sequence ID" value="NZ_BMFR01000008.1"/>
</dbReference>
<proteinExistence type="predicted"/>
<dbReference type="EMBL" id="BMFR01000008">
    <property type="protein sequence ID" value="GGG76933.1"/>
    <property type="molecule type" value="Genomic_DNA"/>
</dbReference>
<feature type="transmembrane region" description="Helical" evidence="1">
    <location>
        <begin position="6"/>
        <end position="24"/>
    </location>
</feature>
<name>A0A917M3J0_9BACI</name>
<evidence type="ECO:0000256" key="1">
    <source>
        <dbReference type="SAM" id="Phobius"/>
    </source>
</evidence>
<sequence length="52" mass="5826">MWKKNPVIVVVGIICFMIAGLLDLKNRGLFFRLLPSFVQDYLVGRGISKGSD</sequence>
<reference evidence="2" key="2">
    <citation type="submission" date="2020-09" db="EMBL/GenBank/DDBJ databases">
        <authorList>
            <person name="Sun Q."/>
            <person name="Zhou Y."/>
        </authorList>
    </citation>
    <scope>NUCLEOTIDE SEQUENCE</scope>
    <source>
        <strain evidence="2">CGMCC 1.12754</strain>
    </source>
</reference>
<keyword evidence="3" id="KW-1185">Reference proteome</keyword>